<evidence type="ECO:0000256" key="2">
    <source>
        <dbReference type="ARBA" id="ARBA00022475"/>
    </source>
</evidence>
<organism evidence="12">
    <name type="scientific">uncultured Thiotrichaceae bacterium</name>
    <dbReference type="NCBI Taxonomy" id="298394"/>
    <lineage>
        <taxon>Bacteria</taxon>
        <taxon>Pseudomonadati</taxon>
        <taxon>Pseudomonadota</taxon>
        <taxon>Gammaproteobacteria</taxon>
        <taxon>Thiotrichales</taxon>
        <taxon>Thiotrichaceae</taxon>
        <taxon>environmental samples</taxon>
    </lineage>
</organism>
<comment type="function">
    <text evidence="9 10">This protein specifically catalyzes the removal of signal peptides from prolipoproteins.</text>
</comment>
<keyword evidence="2 9" id="KW-1003">Cell membrane</keyword>
<evidence type="ECO:0000256" key="3">
    <source>
        <dbReference type="ARBA" id="ARBA00022670"/>
    </source>
</evidence>
<dbReference type="PANTHER" id="PTHR33695:SF1">
    <property type="entry name" value="LIPOPROTEIN SIGNAL PEPTIDASE"/>
    <property type="match status" value="1"/>
</dbReference>
<evidence type="ECO:0000256" key="4">
    <source>
        <dbReference type="ARBA" id="ARBA00022692"/>
    </source>
</evidence>
<feature type="transmembrane region" description="Helical" evidence="9">
    <location>
        <begin position="91"/>
        <end position="110"/>
    </location>
</feature>
<evidence type="ECO:0000256" key="1">
    <source>
        <dbReference type="ARBA" id="ARBA00006139"/>
    </source>
</evidence>
<evidence type="ECO:0000313" key="12">
    <source>
        <dbReference type="EMBL" id="CAA6810485.1"/>
    </source>
</evidence>
<comment type="similarity">
    <text evidence="1 9 11">Belongs to the peptidase A8 family.</text>
</comment>
<reference evidence="12" key="1">
    <citation type="submission" date="2020-01" db="EMBL/GenBank/DDBJ databases">
        <authorList>
            <person name="Meier V. D."/>
            <person name="Meier V D."/>
        </authorList>
    </citation>
    <scope>NUCLEOTIDE SEQUENCE</scope>
    <source>
        <strain evidence="12">HLG_WM_MAG_07</strain>
    </source>
</reference>
<feature type="active site" evidence="9">
    <location>
        <position position="139"/>
    </location>
</feature>
<sequence length="160" mass="18146">MLKWTWLSAVIVFLDRLTKWQAEESLVIYQAKEVTSFLNWKLIYNEGAAFSLFANQGGWQRWFFIILAVAVSGFILNWLRTLERDERWTAIGLALVLGGAIGNLIDRIISGKVVDFIDFHFPLPFINPDYHFATFNIADIGITVGAAILIFISLFSAAKD</sequence>
<feature type="transmembrane region" description="Helical" evidence="9">
    <location>
        <begin position="130"/>
        <end position="155"/>
    </location>
</feature>
<keyword evidence="7 9" id="KW-1133">Transmembrane helix</keyword>
<evidence type="ECO:0000256" key="11">
    <source>
        <dbReference type="RuleBase" id="RU004181"/>
    </source>
</evidence>
<dbReference type="GO" id="GO:0004190">
    <property type="term" value="F:aspartic-type endopeptidase activity"/>
    <property type="evidence" value="ECO:0007669"/>
    <property type="project" value="UniProtKB-UniRule"/>
</dbReference>
<keyword evidence="6 9" id="KW-0378">Hydrolase</keyword>
<keyword evidence="8 9" id="KW-0472">Membrane</keyword>
<dbReference type="GO" id="GO:0005886">
    <property type="term" value="C:plasma membrane"/>
    <property type="evidence" value="ECO:0007669"/>
    <property type="project" value="UniProtKB-SubCell"/>
</dbReference>
<feature type="active site" evidence="9">
    <location>
        <position position="115"/>
    </location>
</feature>
<dbReference type="PROSITE" id="PS00855">
    <property type="entry name" value="SPASE_II"/>
    <property type="match status" value="1"/>
</dbReference>
<gene>
    <name evidence="9" type="primary">lspA</name>
    <name evidence="12" type="ORF">HELGO_WM35618</name>
</gene>
<evidence type="ECO:0000256" key="6">
    <source>
        <dbReference type="ARBA" id="ARBA00022801"/>
    </source>
</evidence>
<dbReference type="HAMAP" id="MF_00161">
    <property type="entry name" value="LspA"/>
    <property type="match status" value="1"/>
</dbReference>
<dbReference type="PANTHER" id="PTHR33695">
    <property type="entry name" value="LIPOPROTEIN SIGNAL PEPTIDASE"/>
    <property type="match status" value="1"/>
</dbReference>
<evidence type="ECO:0000256" key="9">
    <source>
        <dbReference type="HAMAP-Rule" id="MF_00161"/>
    </source>
</evidence>
<evidence type="ECO:0000256" key="7">
    <source>
        <dbReference type="ARBA" id="ARBA00022989"/>
    </source>
</evidence>
<dbReference type="PRINTS" id="PR00781">
    <property type="entry name" value="LIPOSIGPTASE"/>
</dbReference>
<protein>
    <recommendedName>
        <fullName evidence="9">Lipoprotein signal peptidase</fullName>
        <ecNumber evidence="9">3.4.23.36</ecNumber>
    </recommendedName>
    <alternativeName>
        <fullName evidence="9">Prolipoprotein signal peptidase</fullName>
    </alternativeName>
    <alternativeName>
        <fullName evidence="9">Signal peptidase II</fullName>
        <shortName evidence="9">SPase II</shortName>
    </alternativeName>
</protein>
<dbReference type="EC" id="3.4.23.36" evidence="9"/>
<dbReference type="Pfam" id="PF01252">
    <property type="entry name" value="Peptidase_A8"/>
    <property type="match status" value="1"/>
</dbReference>
<accession>A0A6S6T147</accession>
<keyword evidence="5 9" id="KW-0064">Aspartyl protease</keyword>
<evidence type="ECO:0000256" key="8">
    <source>
        <dbReference type="ARBA" id="ARBA00023136"/>
    </source>
</evidence>
<keyword evidence="12" id="KW-0449">Lipoprotein</keyword>
<evidence type="ECO:0000256" key="10">
    <source>
        <dbReference type="RuleBase" id="RU000594"/>
    </source>
</evidence>
<dbReference type="UniPathway" id="UPA00665"/>
<keyword evidence="3 9" id="KW-0645">Protease</keyword>
<name>A0A6S6T147_9GAMM</name>
<feature type="transmembrane region" description="Helical" evidence="9">
    <location>
        <begin position="62"/>
        <end position="79"/>
    </location>
</feature>
<comment type="caution">
    <text evidence="9">Lacks conserved residue(s) required for the propagation of feature annotation.</text>
</comment>
<proteinExistence type="inferred from homology"/>
<comment type="pathway">
    <text evidence="9">Protein modification; lipoprotein biosynthesis (signal peptide cleavage).</text>
</comment>
<dbReference type="GO" id="GO:0006508">
    <property type="term" value="P:proteolysis"/>
    <property type="evidence" value="ECO:0007669"/>
    <property type="project" value="UniProtKB-KW"/>
</dbReference>
<dbReference type="AlphaFoldDB" id="A0A6S6T147"/>
<dbReference type="InterPro" id="IPR001872">
    <property type="entry name" value="Peptidase_A8"/>
</dbReference>
<evidence type="ECO:0000256" key="5">
    <source>
        <dbReference type="ARBA" id="ARBA00022750"/>
    </source>
</evidence>
<comment type="subcellular location">
    <subcellularLocation>
        <location evidence="9">Cell membrane</location>
        <topology evidence="9">Multi-pass membrane protein</topology>
    </subcellularLocation>
</comment>
<comment type="catalytic activity">
    <reaction evidence="9 10">
        <text>Release of signal peptides from bacterial membrane prolipoproteins. Hydrolyzes -Xaa-Yaa-Zaa-|-(S,diacylglyceryl)Cys-, in which Xaa is hydrophobic (preferably Leu), and Yaa (Ala or Ser) and Zaa (Gly or Ala) have small, neutral side chains.</text>
        <dbReference type="EC" id="3.4.23.36"/>
    </reaction>
</comment>
<dbReference type="EMBL" id="CACVAY010000044">
    <property type="protein sequence ID" value="CAA6810485.1"/>
    <property type="molecule type" value="Genomic_DNA"/>
</dbReference>
<keyword evidence="4 9" id="KW-0812">Transmembrane</keyword>
<dbReference type="NCBIfam" id="TIGR00077">
    <property type="entry name" value="lspA"/>
    <property type="match status" value="1"/>
</dbReference>